<evidence type="ECO:0000313" key="7">
    <source>
        <dbReference type="Proteomes" id="UP000434475"/>
    </source>
</evidence>
<protein>
    <recommendedName>
        <fullName evidence="1">site-specific DNA-methyltransferase (adenine-specific)</fullName>
        <ecNumber evidence="1">2.1.1.72</ecNumber>
    </recommendedName>
</protein>
<keyword evidence="3" id="KW-0808">Transferase</keyword>
<dbReference type="PRINTS" id="PR00505">
    <property type="entry name" value="D12N6MTFRASE"/>
</dbReference>
<dbReference type="InterPro" id="IPR012327">
    <property type="entry name" value="MeTrfase_D12"/>
</dbReference>
<dbReference type="SUPFAM" id="SSF53335">
    <property type="entry name" value="S-adenosyl-L-methionine-dependent methyltransferases"/>
    <property type="match status" value="1"/>
</dbReference>
<dbReference type="InterPro" id="IPR002052">
    <property type="entry name" value="DNA_methylase_N6_adenine_CS"/>
</dbReference>
<evidence type="ECO:0000256" key="1">
    <source>
        <dbReference type="ARBA" id="ARBA00011900"/>
    </source>
</evidence>
<dbReference type="GO" id="GO:0043565">
    <property type="term" value="F:sequence-specific DNA binding"/>
    <property type="evidence" value="ECO:0007669"/>
    <property type="project" value="TreeGrafter"/>
</dbReference>
<dbReference type="GO" id="GO:0032259">
    <property type="term" value="P:methylation"/>
    <property type="evidence" value="ECO:0007669"/>
    <property type="project" value="UniProtKB-KW"/>
</dbReference>
<sequence>MVRIAKPFFPWVGGKLFLLPYIFHLFPRRAPRLLEVCGGSGAVTLGLGAGYAPLRVYNDMDADLANLFRSARDRPLALLRELGFLPLHARADFELVLRFLNHEYDPKDYLEEELQIAEDYFPPMDRQEIKKLLVGRASLPDVQRAAAYYLSIRYSYSATGKTFGGRSVELRRFLGLLRHASDALQGIVVENKDCCDVVRQYARPGAVIYADPPYLEAEKMYAPSFTLRDHVRLHDCLCDPAVRDSHIVLSYNSHPDILDLFAPDFYIVGFDRPNPMARHEDSRYHELLMTNFDPSPMLNRQLSLLELPAMESSDRPELRILSAPTGRLPRVWDWPQD</sequence>
<dbReference type="Proteomes" id="UP000434475">
    <property type="component" value="Unassembled WGS sequence"/>
</dbReference>
<dbReference type="Pfam" id="PF02086">
    <property type="entry name" value="MethyltransfD12"/>
    <property type="match status" value="1"/>
</dbReference>
<keyword evidence="4" id="KW-0949">S-adenosyl-L-methionine</keyword>
<dbReference type="GO" id="GO:0009007">
    <property type="term" value="F:site-specific DNA-methyltransferase (adenine-specific) activity"/>
    <property type="evidence" value="ECO:0007669"/>
    <property type="project" value="UniProtKB-EC"/>
</dbReference>
<evidence type="ECO:0000256" key="2">
    <source>
        <dbReference type="ARBA" id="ARBA00022603"/>
    </source>
</evidence>
<proteinExistence type="predicted"/>
<dbReference type="PROSITE" id="PS00092">
    <property type="entry name" value="N6_MTASE"/>
    <property type="match status" value="1"/>
</dbReference>
<organism evidence="6 7">
    <name type="scientific">Flavonifractor plautii</name>
    <name type="common">Fusobacterium plautii</name>
    <dbReference type="NCBI Taxonomy" id="292800"/>
    <lineage>
        <taxon>Bacteria</taxon>
        <taxon>Bacillati</taxon>
        <taxon>Bacillota</taxon>
        <taxon>Clostridia</taxon>
        <taxon>Eubacteriales</taxon>
        <taxon>Oscillospiraceae</taxon>
        <taxon>Flavonifractor</taxon>
    </lineage>
</organism>
<gene>
    <name evidence="6" type="ORF">GKE97_23435</name>
</gene>
<dbReference type="GO" id="GO:1904047">
    <property type="term" value="F:S-adenosyl-L-methionine binding"/>
    <property type="evidence" value="ECO:0007669"/>
    <property type="project" value="TreeGrafter"/>
</dbReference>
<dbReference type="InterPro" id="IPR029063">
    <property type="entry name" value="SAM-dependent_MTases_sf"/>
</dbReference>
<dbReference type="GO" id="GO:0009307">
    <property type="term" value="P:DNA restriction-modification system"/>
    <property type="evidence" value="ECO:0007669"/>
    <property type="project" value="InterPro"/>
</dbReference>
<dbReference type="GO" id="GO:0006298">
    <property type="term" value="P:mismatch repair"/>
    <property type="evidence" value="ECO:0007669"/>
    <property type="project" value="TreeGrafter"/>
</dbReference>
<dbReference type="AlphaFoldDB" id="A0A6I2R9C1"/>
<dbReference type="Gene3D" id="3.40.50.150">
    <property type="entry name" value="Vaccinia Virus protein VP39"/>
    <property type="match status" value="2"/>
</dbReference>
<dbReference type="EMBL" id="WKPR01000040">
    <property type="protein sequence ID" value="MSB22419.1"/>
    <property type="molecule type" value="Genomic_DNA"/>
</dbReference>
<accession>A0A6I2R9C1</accession>
<evidence type="ECO:0000313" key="6">
    <source>
        <dbReference type="EMBL" id="MSB22419.1"/>
    </source>
</evidence>
<evidence type="ECO:0000256" key="4">
    <source>
        <dbReference type="ARBA" id="ARBA00022691"/>
    </source>
</evidence>
<evidence type="ECO:0000256" key="5">
    <source>
        <dbReference type="ARBA" id="ARBA00047942"/>
    </source>
</evidence>
<comment type="caution">
    <text evidence="6">The sequence shown here is derived from an EMBL/GenBank/DDBJ whole genome shotgun (WGS) entry which is preliminary data.</text>
</comment>
<comment type="catalytic activity">
    <reaction evidence="5">
        <text>a 2'-deoxyadenosine in DNA + S-adenosyl-L-methionine = an N(6)-methyl-2'-deoxyadenosine in DNA + S-adenosyl-L-homocysteine + H(+)</text>
        <dbReference type="Rhea" id="RHEA:15197"/>
        <dbReference type="Rhea" id="RHEA-COMP:12418"/>
        <dbReference type="Rhea" id="RHEA-COMP:12419"/>
        <dbReference type="ChEBI" id="CHEBI:15378"/>
        <dbReference type="ChEBI" id="CHEBI:57856"/>
        <dbReference type="ChEBI" id="CHEBI:59789"/>
        <dbReference type="ChEBI" id="CHEBI:90615"/>
        <dbReference type="ChEBI" id="CHEBI:90616"/>
        <dbReference type="EC" id="2.1.1.72"/>
    </reaction>
</comment>
<dbReference type="PANTHER" id="PTHR30481">
    <property type="entry name" value="DNA ADENINE METHYLASE"/>
    <property type="match status" value="1"/>
</dbReference>
<dbReference type="EC" id="2.1.1.72" evidence="1"/>
<reference evidence="6 7" key="1">
    <citation type="journal article" date="2019" name="Nat. Med.">
        <title>A library of human gut bacterial isolates paired with longitudinal multiomics data enables mechanistic microbiome research.</title>
        <authorList>
            <person name="Poyet M."/>
            <person name="Groussin M."/>
            <person name="Gibbons S.M."/>
            <person name="Avila-Pacheco J."/>
            <person name="Jiang X."/>
            <person name="Kearney S.M."/>
            <person name="Perrotta A.R."/>
            <person name="Berdy B."/>
            <person name="Zhao S."/>
            <person name="Lieberman T.D."/>
            <person name="Swanson P.K."/>
            <person name="Smith M."/>
            <person name="Roesemann S."/>
            <person name="Alexander J.E."/>
            <person name="Rich S.A."/>
            <person name="Livny J."/>
            <person name="Vlamakis H."/>
            <person name="Clish C."/>
            <person name="Bullock K."/>
            <person name="Deik A."/>
            <person name="Scott J."/>
            <person name="Pierce K.A."/>
            <person name="Xavier R.J."/>
            <person name="Alm E.J."/>
        </authorList>
    </citation>
    <scope>NUCLEOTIDE SEQUENCE [LARGE SCALE GENOMIC DNA]</scope>
    <source>
        <strain evidence="6 7">BIOML-A2</strain>
    </source>
</reference>
<keyword evidence="2 6" id="KW-0489">Methyltransferase</keyword>
<evidence type="ECO:0000256" key="3">
    <source>
        <dbReference type="ARBA" id="ARBA00022679"/>
    </source>
</evidence>
<name>A0A6I2R9C1_FLAPL</name>